<dbReference type="OrthoDB" id="6358394at2759"/>
<comment type="similarity">
    <text evidence="1">Belongs to the IER family.</text>
</comment>
<dbReference type="PANTHER" id="PTHR15895">
    <property type="entry name" value="IMMEDIATE EARLY RESPONSE GENE"/>
    <property type="match status" value="1"/>
</dbReference>
<keyword evidence="3" id="KW-1185">Reference proteome</keyword>
<evidence type="ECO:0000313" key="2">
    <source>
        <dbReference type="EMBL" id="KAJ8039297.1"/>
    </source>
</evidence>
<name>A0A9Q1H871_HOLLE</name>
<evidence type="ECO:0000256" key="1">
    <source>
        <dbReference type="ARBA" id="ARBA00006186"/>
    </source>
</evidence>
<evidence type="ECO:0000313" key="3">
    <source>
        <dbReference type="Proteomes" id="UP001152320"/>
    </source>
</evidence>
<gene>
    <name evidence="2" type="ORF">HOLleu_16966</name>
</gene>
<accession>A0A9Q1H871</accession>
<dbReference type="EMBL" id="JAIZAY010000007">
    <property type="protein sequence ID" value="KAJ8039297.1"/>
    <property type="molecule type" value="Genomic_DNA"/>
</dbReference>
<proteinExistence type="inferred from homology"/>
<reference evidence="2" key="1">
    <citation type="submission" date="2021-10" db="EMBL/GenBank/DDBJ databases">
        <title>Tropical sea cucumber genome reveals ecological adaptation and Cuvierian tubules defense mechanism.</title>
        <authorList>
            <person name="Chen T."/>
        </authorList>
    </citation>
    <scope>NUCLEOTIDE SEQUENCE</scope>
    <source>
        <strain evidence="2">Nanhai2018</strain>
        <tissue evidence="2">Muscle</tissue>
    </source>
</reference>
<protein>
    <submittedName>
        <fullName evidence="2">Immediate early response protein5-like protein</fullName>
    </submittedName>
</protein>
<comment type="caution">
    <text evidence="2">The sequence shown here is derived from an EMBL/GenBank/DDBJ whole genome shotgun (WGS) entry which is preliminary data.</text>
</comment>
<dbReference type="Proteomes" id="UP001152320">
    <property type="component" value="Chromosome 7"/>
</dbReference>
<dbReference type="AlphaFoldDB" id="A0A9Q1H871"/>
<sequence>MAVNAQHLITLSIGKIAGSRTQRGGICLRKNLLVASVLSSARAYYYEEMCNRMQEHASDVEEDYDISSTTNVPSEWDKEDVEISCKQQDAVTDATPCDQAPPQDASCEQCNVNGVDKENEPEQSIEFAELKSVEMESCVPAVDTESSPQRQILSDCTTFDQNTDKSSKRKRSEIEEACDSIIPKKARVECDIVTVSKPFSTKEHVVKSESSISSLVSIFRSGLQGLSGDVNSPSVPSNHYPVSRSAFAQAPISIAAC</sequence>
<dbReference type="InterPro" id="IPR008653">
    <property type="entry name" value="IER"/>
</dbReference>
<organism evidence="2 3">
    <name type="scientific">Holothuria leucospilota</name>
    <name type="common">Black long sea cucumber</name>
    <name type="synonym">Mertensiothuria leucospilota</name>
    <dbReference type="NCBI Taxonomy" id="206669"/>
    <lineage>
        <taxon>Eukaryota</taxon>
        <taxon>Metazoa</taxon>
        <taxon>Echinodermata</taxon>
        <taxon>Eleutherozoa</taxon>
        <taxon>Echinozoa</taxon>
        <taxon>Holothuroidea</taxon>
        <taxon>Aspidochirotacea</taxon>
        <taxon>Aspidochirotida</taxon>
        <taxon>Holothuriidae</taxon>
        <taxon>Holothuria</taxon>
    </lineage>
</organism>
<dbReference type="Pfam" id="PF05760">
    <property type="entry name" value="IER"/>
    <property type="match status" value="1"/>
</dbReference>